<accession>A0AAE8LXV8</accession>
<keyword evidence="2" id="KW-1185">Reference proteome</keyword>
<sequence length="255" mass="29611">MREPCHERPPPSFERNRLICLESLFAHNLFHTLDSRLPLDIREQIAVGFAKELAFQVIRNAWLQAENSRPGSLFMTIGADTAIWAQYIQFEGEKDRYIKSLSYRSRGGDEVKIFERKGGTPLNIFIAHNYLGIVDLIATTGETPPESDQNASRWWTILSAPSGPFSFKDSHFNIARAVDWNKPGIKGYSFCLWDDIVLRIIPYDGSKPVDYDLRGRWHREYSWLYLPMDDDERVSEFWIRRSVQTGDVASYWDAR</sequence>
<organism evidence="1 2">
    <name type="scientific">Fusarium torulosum</name>
    <dbReference type="NCBI Taxonomy" id="33205"/>
    <lineage>
        <taxon>Eukaryota</taxon>
        <taxon>Fungi</taxon>
        <taxon>Dikarya</taxon>
        <taxon>Ascomycota</taxon>
        <taxon>Pezizomycotina</taxon>
        <taxon>Sordariomycetes</taxon>
        <taxon>Hypocreomycetidae</taxon>
        <taxon>Hypocreales</taxon>
        <taxon>Nectriaceae</taxon>
        <taxon>Fusarium</taxon>
    </lineage>
</organism>
<reference evidence="1" key="1">
    <citation type="submission" date="2018-03" db="EMBL/GenBank/DDBJ databases">
        <authorList>
            <person name="Guldener U."/>
        </authorList>
    </citation>
    <scope>NUCLEOTIDE SEQUENCE</scope>
</reference>
<evidence type="ECO:0000313" key="1">
    <source>
        <dbReference type="EMBL" id="SPJ70661.1"/>
    </source>
</evidence>
<dbReference type="AlphaFoldDB" id="A0AAE8LXV8"/>
<dbReference type="Proteomes" id="UP001187734">
    <property type="component" value="Unassembled WGS sequence"/>
</dbReference>
<evidence type="ECO:0000313" key="2">
    <source>
        <dbReference type="Proteomes" id="UP001187734"/>
    </source>
</evidence>
<comment type="caution">
    <text evidence="1">The sequence shown here is derived from an EMBL/GenBank/DDBJ whole genome shotgun (WGS) entry which is preliminary data.</text>
</comment>
<proteinExistence type="predicted"/>
<protein>
    <submittedName>
        <fullName evidence="1">Uncharacterized protein</fullName>
    </submittedName>
</protein>
<dbReference type="EMBL" id="ONZP01000016">
    <property type="protein sequence ID" value="SPJ70661.1"/>
    <property type="molecule type" value="Genomic_DNA"/>
</dbReference>
<gene>
    <name evidence="1" type="ORF">FTOL_00389</name>
</gene>
<name>A0AAE8LXV8_9HYPO</name>